<evidence type="ECO:0000313" key="2">
    <source>
        <dbReference type="EMBL" id="MBW8636657.1"/>
    </source>
</evidence>
<organism evidence="2 3">
    <name type="scientific">Flavimaribacter sediminis</name>
    <dbReference type="NCBI Taxonomy" id="2865987"/>
    <lineage>
        <taxon>Bacteria</taxon>
        <taxon>Pseudomonadati</taxon>
        <taxon>Pseudomonadota</taxon>
        <taxon>Alphaproteobacteria</taxon>
        <taxon>Hyphomicrobiales</taxon>
        <taxon>Rhizobiaceae</taxon>
        <taxon>Flavimaribacter</taxon>
    </lineage>
</organism>
<accession>A0AAE2ZL45</accession>
<reference evidence="2" key="1">
    <citation type="submission" date="2021-08" db="EMBL/GenBank/DDBJ databases">
        <title>Hoeflea bacterium WL0058 sp. nov., isolated from the sediment.</title>
        <authorList>
            <person name="Wang L."/>
            <person name="Zhang D."/>
        </authorList>
    </citation>
    <scope>NUCLEOTIDE SEQUENCE</scope>
    <source>
        <strain evidence="2">WL0058</strain>
    </source>
</reference>
<proteinExistence type="predicted"/>
<protein>
    <recommendedName>
        <fullName evidence="4">Link domain-containing protein</fullName>
    </recommendedName>
</protein>
<evidence type="ECO:0000256" key="1">
    <source>
        <dbReference type="SAM" id="SignalP"/>
    </source>
</evidence>
<sequence>MKKFPGPVFACALFCSPALNGAPGANAQEAGGMPHVGCNANGYVLTHDPAYQRQNPDDRLAQSTVYLGVSCDAYAKTLGQGAWCWANAGVLTEFNGKTLSLARLELPECREHATEPACGCWEAPLPGAPGN</sequence>
<name>A0AAE2ZL45_9HYPH</name>
<feature type="chain" id="PRO_5042194011" description="Link domain-containing protein" evidence="1">
    <location>
        <begin position="28"/>
        <end position="131"/>
    </location>
</feature>
<evidence type="ECO:0000313" key="3">
    <source>
        <dbReference type="Proteomes" id="UP001196509"/>
    </source>
</evidence>
<comment type="caution">
    <text evidence="2">The sequence shown here is derived from an EMBL/GenBank/DDBJ whole genome shotgun (WGS) entry which is preliminary data.</text>
</comment>
<gene>
    <name evidence="2" type="ORF">K1W69_05590</name>
</gene>
<feature type="signal peptide" evidence="1">
    <location>
        <begin position="1"/>
        <end position="27"/>
    </location>
</feature>
<dbReference type="RefSeq" id="WP_220227320.1">
    <property type="nucleotide sequence ID" value="NZ_JAICBX010000001.1"/>
</dbReference>
<dbReference type="Proteomes" id="UP001196509">
    <property type="component" value="Unassembled WGS sequence"/>
</dbReference>
<keyword evidence="1" id="KW-0732">Signal</keyword>
<evidence type="ECO:0008006" key="4">
    <source>
        <dbReference type="Google" id="ProtNLM"/>
    </source>
</evidence>
<dbReference type="EMBL" id="JAICBX010000001">
    <property type="protein sequence ID" value="MBW8636657.1"/>
    <property type="molecule type" value="Genomic_DNA"/>
</dbReference>
<dbReference type="AlphaFoldDB" id="A0AAE2ZL45"/>
<keyword evidence="3" id="KW-1185">Reference proteome</keyword>